<feature type="domain" description="Reverse transcriptase thumb" evidence="7">
    <location>
        <begin position="2"/>
        <end position="49"/>
    </location>
</feature>
<dbReference type="Proteomes" id="UP000555275">
    <property type="component" value="Unassembled WGS sequence"/>
</dbReference>
<dbReference type="GO" id="GO:0004519">
    <property type="term" value="F:endonuclease activity"/>
    <property type="evidence" value="ECO:0007669"/>
    <property type="project" value="UniProtKB-KW"/>
</dbReference>
<keyword evidence="9" id="KW-1185">Reference proteome</keyword>
<dbReference type="EMBL" id="VXAO01000298">
    <property type="protein sequence ID" value="NXL45906.1"/>
    <property type="molecule type" value="Genomic_DNA"/>
</dbReference>
<evidence type="ECO:0000256" key="2">
    <source>
        <dbReference type="ARBA" id="ARBA00022695"/>
    </source>
</evidence>
<dbReference type="Pfam" id="PF06817">
    <property type="entry name" value="RVT_thumb"/>
    <property type="match status" value="1"/>
</dbReference>
<dbReference type="PANTHER" id="PTHR41694:SF3">
    <property type="entry name" value="RNA-DIRECTED DNA POLYMERASE-RELATED"/>
    <property type="match status" value="1"/>
</dbReference>
<gene>
    <name evidence="8" type="primary">Ervk18_0</name>
    <name evidence="8" type="ORF">PODPOD_R15104</name>
</gene>
<evidence type="ECO:0000256" key="3">
    <source>
        <dbReference type="ARBA" id="ARBA00022722"/>
    </source>
</evidence>
<feature type="non-terminal residue" evidence="8">
    <location>
        <position position="1"/>
    </location>
</feature>
<evidence type="ECO:0000256" key="6">
    <source>
        <dbReference type="ARBA" id="ARBA00022918"/>
    </source>
</evidence>
<dbReference type="PANTHER" id="PTHR41694">
    <property type="entry name" value="ENDOGENOUS RETROVIRUS GROUP K MEMBER POL PROTEIN"/>
    <property type="match status" value="1"/>
</dbReference>
<evidence type="ECO:0000256" key="5">
    <source>
        <dbReference type="ARBA" id="ARBA00022801"/>
    </source>
</evidence>
<protein>
    <submittedName>
        <fullName evidence="8">POK18 protein</fullName>
    </submittedName>
</protein>
<comment type="caution">
    <text evidence="8">The sequence shown here is derived from an EMBL/GenBank/DDBJ whole genome shotgun (WGS) entry which is preliminary data.</text>
</comment>
<evidence type="ECO:0000259" key="7">
    <source>
        <dbReference type="Pfam" id="PF06817"/>
    </source>
</evidence>
<proteinExistence type="predicted"/>
<accession>A0A7L0SU35</accession>
<feature type="non-terminal residue" evidence="8">
    <location>
        <position position="99"/>
    </location>
</feature>
<keyword evidence="1" id="KW-0808">Transferase</keyword>
<keyword evidence="6" id="KW-0695">RNA-directed DNA polymerase</keyword>
<keyword evidence="2" id="KW-0548">Nucleotidyltransferase</keyword>
<dbReference type="InterPro" id="IPR043502">
    <property type="entry name" value="DNA/RNA_pol_sf"/>
</dbReference>
<evidence type="ECO:0000313" key="8">
    <source>
        <dbReference type="EMBL" id="NXL45906.1"/>
    </source>
</evidence>
<name>A0A7L0SU35_PODPO</name>
<dbReference type="InterPro" id="IPR043128">
    <property type="entry name" value="Rev_trsase/Diguanyl_cyclase"/>
</dbReference>
<sequence>VQKLMGSLNWIRPYLGLTSSQLQPLLELLKHSSDPNEPQQLTKKAKRVLEVVEQKIDQLCQQTYDISQELQIFVLIDKLIPFSALVQQNHEWSDLLHVL</sequence>
<dbReference type="GO" id="GO:0035613">
    <property type="term" value="F:RNA stem-loop binding"/>
    <property type="evidence" value="ECO:0007669"/>
    <property type="project" value="TreeGrafter"/>
</dbReference>
<dbReference type="GO" id="GO:0003964">
    <property type="term" value="F:RNA-directed DNA polymerase activity"/>
    <property type="evidence" value="ECO:0007669"/>
    <property type="project" value="UniProtKB-KW"/>
</dbReference>
<dbReference type="Gene3D" id="3.30.70.270">
    <property type="match status" value="1"/>
</dbReference>
<keyword evidence="4" id="KW-0255">Endonuclease</keyword>
<evidence type="ECO:0000256" key="1">
    <source>
        <dbReference type="ARBA" id="ARBA00022679"/>
    </source>
</evidence>
<dbReference type="InterPro" id="IPR010661">
    <property type="entry name" value="RVT_thumb"/>
</dbReference>
<keyword evidence="3" id="KW-0540">Nuclease</keyword>
<dbReference type="OrthoDB" id="9395730at2759"/>
<evidence type="ECO:0000256" key="4">
    <source>
        <dbReference type="ARBA" id="ARBA00022759"/>
    </source>
</evidence>
<keyword evidence="5" id="KW-0378">Hydrolase</keyword>
<dbReference type="GO" id="GO:0016787">
    <property type="term" value="F:hydrolase activity"/>
    <property type="evidence" value="ECO:0007669"/>
    <property type="project" value="UniProtKB-KW"/>
</dbReference>
<dbReference type="SUPFAM" id="SSF56672">
    <property type="entry name" value="DNA/RNA polymerases"/>
    <property type="match status" value="1"/>
</dbReference>
<dbReference type="AlphaFoldDB" id="A0A7L0SU35"/>
<reference evidence="8 9" key="1">
    <citation type="submission" date="2019-09" db="EMBL/GenBank/DDBJ databases">
        <title>Bird 10,000 Genomes (B10K) Project - Family phase.</title>
        <authorList>
            <person name="Zhang G."/>
        </authorList>
    </citation>
    <scope>NUCLEOTIDE SEQUENCE [LARGE SCALE GENOMIC DNA]</scope>
    <source>
        <strain evidence="8">B10K-DU-009-04</strain>
        <tissue evidence="8">Mixed tissue sample</tissue>
    </source>
</reference>
<evidence type="ECO:0000313" key="9">
    <source>
        <dbReference type="Proteomes" id="UP000555275"/>
    </source>
</evidence>
<organism evidence="8 9">
    <name type="scientific">Podilymbus podiceps</name>
    <name type="common">Pied-billed grebe</name>
    <dbReference type="NCBI Taxonomy" id="9252"/>
    <lineage>
        <taxon>Eukaryota</taxon>
        <taxon>Metazoa</taxon>
        <taxon>Chordata</taxon>
        <taxon>Craniata</taxon>
        <taxon>Vertebrata</taxon>
        <taxon>Euteleostomi</taxon>
        <taxon>Archelosauria</taxon>
        <taxon>Archosauria</taxon>
        <taxon>Dinosauria</taxon>
        <taxon>Saurischia</taxon>
        <taxon>Theropoda</taxon>
        <taxon>Coelurosauria</taxon>
        <taxon>Aves</taxon>
        <taxon>Neognathae</taxon>
        <taxon>Neoaves</taxon>
        <taxon>Mirandornithes</taxon>
        <taxon>Podicipediformes</taxon>
        <taxon>Podicipedidae</taxon>
        <taxon>Podilymbus</taxon>
    </lineage>
</organism>